<protein>
    <submittedName>
        <fullName evidence="1">5480_t:CDS:1</fullName>
    </submittedName>
</protein>
<comment type="caution">
    <text evidence="1">The sequence shown here is derived from an EMBL/GenBank/DDBJ whole genome shotgun (WGS) entry which is preliminary data.</text>
</comment>
<dbReference type="AlphaFoldDB" id="A0A9N9DJL3"/>
<name>A0A9N9DJL3_FUNMO</name>
<gene>
    <name evidence="1" type="ORF">FMOSSE_LOCUS11058</name>
</gene>
<keyword evidence="2" id="KW-1185">Reference proteome</keyword>
<evidence type="ECO:0000313" key="1">
    <source>
        <dbReference type="EMBL" id="CAG8642447.1"/>
    </source>
</evidence>
<sequence length="90" mass="10442">MRTIHTNLIPIRNGCDDIIVEDIEAVDLYLPQYESLAQLLHDELPIEIFNELHFLPDPEPSIANPDHYKDFLSVYGTQTSESFVQVKWDN</sequence>
<proteinExistence type="predicted"/>
<organism evidence="1 2">
    <name type="scientific">Funneliformis mosseae</name>
    <name type="common">Endomycorrhizal fungus</name>
    <name type="synonym">Glomus mosseae</name>
    <dbReference type="NCBI Taxonomy" id="27381"/>
    <lineage>
        <taxon>Eukaryota</taxon>
        <taxon>Fungi</taxon>
        <taxon>Fungi incertae sedis</taxon>
        <taxon>Mucoromycota</taxon>
        <taxon>Glomeromycotina</taxon>
        <taxon>Glomeromycetes</taxon>
        <taxon>Glomerales</taxon>
        <taxon>Glomeraceae</taxon>
        <taxon>Funneliformis</taxon>
    </lineage>
</organism>
<reference evidence="1" key="1">
    <citation type="submission" date="2021-06" db="EMBL/GenBank/DDBJ databases">
        <authorList>
            <person name="Kallberg Y."/>
            <person name="Tangrot J."/>
            <person name="Rosling A."/>
        </authorList>
    </citation>
    <scope>NUCLEOTIDE SEQUENCE</scope>
    <source>
        <strain evidence="1">87-6 pot B 2015</strain>
    </source>
</reference>
<dbReference type="EMBL" id="CAJVPP010004039">
    <property type="protein sequence ID" value="CAG8642447.1"/>
    <property type="molecule type" value="Genomic_DNA"/>
</dbReference>
<dbReference type="Proteomes" id="UP000789375">
    <property type="component" value="Unassembled WGS sequence"/>
</dbReference>
<evidence type="ECO:0000313" key="2">
    <source>
        <dbReference type="Proteomes" id="UP000789375"/>
    </source>
</evidence>
<accession>A0A9N9DJL3</accession>